<dbReference type="PROSITE" id="PS00080">
    <property type="entry name" value="MULTICOPPER_OXIDASE2"/>
    <property type="match status" value="1"/>
</dbReference>
<dbReference type="CDD" id="cd13853">
    <property type="entry name" value="CuRO_1_Tth-MCO_like"/>
    <property type="match status" value="1"/>
</dbReference>
<evidence type="ECO:0000259" key="6">
    <source>
        <dbReference type="Pfam" id="PF07731"/>
    </source>
</evidence>
<reference evidence="8 9" key="1">
    <citation type="submission" date="2024-06" db="EMBL/GenBank/DDBJ databases">
        <title>Sorghum-associated microbial communities from plants grown in Nebraska, USA.</title>
        <authorList>
            <person name="Schachtman D."/>
        </authorList>
    </citation>
    <scope>NUCLEOTIDE SEQUENCE [LARGE SCALE GENOMIC DNA]</scope>
    <source>
        <strain evidence="8 9">2709</strain>
    </source>
</reference>
<dbReference type="InterPro" id="IPR033138">
    <property type="entry name" value="Cu_oxidase_CS"/>
</dbReference>
<dbReference type="PROSITE" id="PS00079">
    <property type="entry name" value="MULTICOPPER_OXIDASE1"/>
    <property type="match status" value="1"/>
</dbReference>
<feature type="domain" description="Plastocyanin-like" evidence="5">
    <location>
        <begin position="283"/>
        <end position="370"/>
    </location>
</feature>
<keyword evidence="2" id="KW-0479">Metal-binding</keyword>
<evidence type="ECO:0000259" key="7">
    <source>
        <dbReference type="Pfam" id="PF07732"/>
    </source>
</evidence>
<comment type="caution">
    <text evidence="8">The sequence shown here is derived from an EMBL/GenBank/DDBJ whole genome shotgun (WGS) entry which is preliminary data.</text>
</comment>
<dbReference type="InterPro" id="IPR045087">
    <property type="entry name" value="Cu-oxidase_fam"/>
</dbReference>
<evidence type="ECO:0000256" key="1">
    <source>
        <dbReference type="ARBA" id="ARBA00004418"/>
    </source>
</evidence>
<evidence type="ECO:0000259" key="5">
    <source>
        <dbReference type="Pfam" id="PF00394"/>
    </source>
</evidence>
<dbReference type="PANTHER" id="PTHR11709:SF518">
    <property type="entry name" value="MULTICOPPER OXIDASE"/>
    <property type="match status" value="1"/>
</dbReference>
<dbReference type="RefSeq" id="WP_354447201.1">
    <property type="nucleotide sequence ID" value="NZ_JBEPSH010000009.1"/>
</dbReference>
<evidence type="ECO:0000256" key="3">
    <source>
        <dbReference type="ARBA" id="ARBA00023002"/>
    </source>
</evidence>
<dbReference type="Gene3D" id="2.60.40.420">
    <property type="entry name" value="Cupredoxins - blue copper proteins"/>
    <property type="match status" value="3"/>
</dbReference>
<evidence type="ECO:0000256" key="4">
    <source>
        <dbReference type="SAM" id="MobiDB-lite"/>
    </source>
</evidence>
<gene>
    <name evidence="8" type="ORF">ABIE13_004387</name>
</gene>
<accession>A0ABV2QDZ6</accession>
<keyword evidence="9" id="KW-1185">Reference proteome</keyword>
<feature type="compositionally biased region" description="Basic residues" evidence="4">
    <location>
        <begin position="49"/>
        <end position="63"/>
    </location>
</feature>
<dbReference type="Proteomes" id="UP001549320">
    <property type="component" value="Unassembled WGS sequence"/>
</dbReference>
<proteinExistence type="predicted"/>
<dbReference type="CDD" id="cd13900">
    <property type="entry name" value="CuRO_3_Tth-MCO_like"/>
    <property type="match status" value="1"/>
</dbReference>
<evidence type="ECO:0000313" key="8">
    <source>
        <dbReference type="EMBL" id="MET4579259.1"/>
    </source>
</evidence>
<dbReference type="InterPro" id="IPR011706">
    <property type="entry name" value="Cu-oxidase_C"/>
</dbReference>
<dbReference type="PANTHER" id="PTHR11709">
    <property type="entry name" value="MULTI-COPPER OXIDASE"/>
    <property type="match status" value="1"/>
</dbReference>
<evidence type="ECO:0000313" key="9">
    <source>
        <dbReference type="Proteomes" id="UP001549320"/>
    </source>
</evidence>
<dbReference type="InterPro" id="IPR011707">
    <property type="entry name" value="Cu-oxidase-like_N"/>
</dbReference>
<dbReference type="Pfam" id="PF07731">
    <property type="entry name" value="Cu-oxidase_2"/>
    <property type="match status" value="1"/>
</dbReference>
<dbReference type="Pfam" id="PF00394">
    <property type="entry name" value="Cu-oxidase"/>
    <property type="match status" value="1"/>
</dbReference>
<dbReference type="InterPro" id="IPR002355">
    <property type="entry name" value="Cu_oxidase_Cu_BS"/>
</dbReference>
<feature type="domain" description="Plastocyanin-like" evidence="6">
    <location>
        <begin position="430"/>
        <end position="541"/>
    </location>
</feature>
<comment type="subcellular location">
    <subcellularLocation>
        <location evidence="1">Periplasm</location>
    </subcellularLocation>
</comment>
<dbReference type="InterPro" id="IPR001117">
    <property type="entry name" value="Cu-oxidase_2nd"/>
</dbReference>
<feature type="domain" description="Plastocyanin-like" evidence="7">
    <location>
        <begin position="166"/>
        <end position="237"/>
    </location>
</feature>
<dbReference type="EMBL" id="JBEPSH010000009">
    <property type="protein sequence ID" value="MET4579259.1"/>
    <property type="molecule type" value="Genomic_DNA"/>
</dbReference>
<protein>
    <submittedName>
        <fullName evidence="8">FtsP/CotA-like multicopper oxidase with cupredoxin domain</fullName>
    </submittedName>
</protein>
<evidence type="ECO:0000256" key="2">
    <source>
        <dbReference type="ARBA" id="ARBA00022723"/>
    </source>
</evidence>
<dbReference type="Pfam" id="PF07732">
    <property type="entry name" value="Cu-oxidase_3"/>
    <property type="match status" value="1"/>
</dbReference>
<dbReference type="SUPFAM" id="SSF49503">
    <property type="entry name" value="Cupredoxins"/>
    <property type="match status" value="3"/>
</dbReference>
<name>A0ABV2QDZ6_9BURK</name>
<sequence>MQQGPEDSHAILTTAVEKKLSRRQLFDGGVGLGALLLSGRAAGADHSHHSTHGQHAPHAHTGHGHMDMSPTLGKVQDKRAPAMDQPLLEPEVRRSVNGVLDTSLRMAYAYRYVGGVRLYVRSYEGTSPGPTFRVKPGDTMRLKLINDLPPNRDAMPADMSRPHQFNNTNFHFHGAHVSPSGIADNVMRSMAPGNTYNVEIKIPPDHTRGTYWYHPHHHGSADVQMSSGMLGAIVVEGDFADVPEIAAAKERLLVLTQVVHDAHGMIENFETLFPETATRFLAVNGQRRPMISMRPGEVQRWRILNAGYQDDMLLVLDKHDLHAVAYDGIQLGAVEPLKQILIAPGQRVDVLVRAGAAGTYELNAAPYDQGHPSPTGTLARVVVSGAPLDMNLPRALPRPPLESIKASEITHRRTVVFSATAPEADAAGHWQEFGFFIDGKKFDPRRIDHRVKLGAVEEWKIINTHEHDDHVFHIHTNPFEVVSVNGKPLAVPQWRDTVIVERQGGEVVFRSRFLDFTGIFMLHCHMMNHEEMGMMQTVEVYKP</sequence>
<organism evidence="8 9">
    <name type="scientific">Ottowia thiooxydans</name>
    <dbReference type="NCBI Taxonomy" id="219182"/>
    <lineage>
        <taxon>Bacteria</taxon>
        <taxon>Pseudomonadati</taxon>
        <taxon>Pseudomonadota</taxon>
        <taxon>Betaproteobacteria</taxon>
        <taxon>Burkholderiales</taxon>
        <taxon>Comamonadaceae</taxon>
        <taxon>Ottowia</taxon>
    </lineage>
</organism>
<feature type="region of interest" description="Disordered" evidence="4">
    <location>
        <begin position="43"/>
        <end position="72"/>
    </location>
</feature>
<dbReference type="InterPro" id="IPR008972">
    <property type="entry name" value="Cupredoxin"/>
</dbReference>
<keyword evidence="3" id="KW-0560">Oxidoreductase</keyword>